<organism evidence="4 5">
    <name type="scientific">Hyphopichia burtonii NRRL Y-1933</name>
    <dbReference type="NCBI Taxonomy" id="984485"/>
    <lineage>
        <taxon>Eukaryota</taxon>
        <taxon>Fungi</taxon>
        <taxon>Dikarya</taxon>
        <taxon>Ascomycota</taxon>
        <taxon>Saccharomycotina</taxon>
        <taxon>Pichiomycetes</taxon>
        <taxon>Debaryomycetaceae</taxon>
        <taxon>Hyphopichia</taxon>
    </lineage>
</organism>
<dbReference type="Proteomes" id="UP000095085">
    <property type="component" value="Unassembled WGS sequence"/>
</dbReference>
<dbReference type="GeneID" id="30997725"/>
<evidence type="ECO:0000313" key="5">
    <source>
        <dbReference type="Proteomes" id="UP000095085"/>
    </source>
</evidence>
<dbReference type="EMBL" id="KV454538">
    <property type="protein sequence ID" value="ODV69250.1"/>
    <property type="molecule type" value="Genomic_DNA"/>
</dbReference>
<sequence length="515" mass="60201">MNQSSLIKQLRIDGRNPEFCKKITYKEFDKIIHLLYNRSEPIVYFETIDLLATISNILLVNRELHTLYFTKTYSNDILQYLDSLIQSRIALGARPEKDYDFTSLIPIYRLIFLILYDGLNNVNDDLVHNIYSLLIRGFKFCDGLFTNFKSHEHYKMTFIEILKSLYTLNHKYKYGGELIKNEHLSLNVILTINEMFDYKPNPTTLTHTGRLLIKNLLNFLLGLFTVDSSIPTIYSLDVNVDHYNKFFNNLLTLLKFQLQNYLHEFDHASEFELSDLNNLLVVINFIHQQVTNQFSNNSSYLLNLHLILKNGFFPNENSSYIYNKLINLINLSNKSSISTSDSFFNSKNTDLDITQLSYSKNIILQLFYNLSFNDDKEIQLIDFLNLMGYLNSEAFIRNNEISLPSQIDLEKHLYPSSDYLDSSNDADSNISKGESAISSIFNQPRFSRNNSFTSNQSIQPNDDLTETEKEIEAEKLFNIFDRMEKIGVFQNFKNPVREWQQLGRFENLPNDDNDD</sequence>
<dbReference type="RefSeq" id="XP_020078317.1">
    <property type="nucleotide sequence ID" value="XM_020223176.1"/>
</dbReference>
<keyword evidence="2" id="KW-0344">Guanine-nucleotide releasing factor</keyword>
<proteinExistence type="inferred from homology"/>
<gene>
    <name evidence="4" type="ORF">HYPBUDRAFT_235683</name>
</gene>
<dbReference type="STRING" id="984485.A0A1E4RPP7"/>
<evidence type="ECO:0008006" key="6">
    <source>
        <dbReference type="Google" id="ProtNLM"/>
    </source>
</evidence>
<accession>A0A1E4RPP7</accession>
<dbReference type="AlphaFoldDB" id="A0A1E4RPP7"/>
<dbReference type="OrthoDB" id="5585685at2759"/>
<dbReference type="GO" id="GO:0005085">
    <property type="term" value="F:guanyl-nucleotide exchange factor activity"/>
    <property type="evidence" value="ECO:0007669"/>
    <property type="project" value="UniProtKB-KW"/>
</dbReference>
<protein>
    <recommendedName>
        <fullName evidence="6">SPIN90/Ldb17 leucine-rich domain-containing protein</fullName>
    </recommendedName>
</protein>
<comment type="similarity">
    <text evidence="1">Belongs to the synembryn family.</text>
</comment>
<keyword evidence="5" id="KW-1185">Reference proteome</keyword>
<evidence type="ECO:0000256" key="2">
    <source>
        <dbReference type="ARBA" id="ARBA00022658"/>
    </source>
</evidence>
<evidence type="ECO:0000313" key="4">
    <source>
        <dbReference type="EMBL" id="ODV69250.1"/>
    </source>
</evidence>
<name>A0A1E4RPP7_9ASCO</name>
<evidence type="ECO:0000256" key="3">
    <source>
        <dbReference type="ARBA" id="ARBA00023186"/>
    </source>
</evidence>
<dbReference type="Pfam" id="PF10165">
    <property type="entry name" value="Ric8"/>
    <property type="match status" value="1"/>
</dbReference>
<evidence type="ECO:0000256" key="1">
    <source>
        <dbReference type="ARBA" id="ARBA00009049"/>
    </source>
</evidence>
<dbReference type="InterPro" id="IPR019318">
    <property type="entry name" value="Gua_nucleotide_exch_fac_Ric8"/>
</dbReference>
<reference evidence="5" key="1">
    <citation type="submission" date="2016-05" db="EMBL/GenBank/DDBJ databases">
        <title>Comparative genomics of biotechnologically important yeasts.</title>
        <authorList>
            <consortium name="DOE Joint Genome Institute"/>
            <person name="Riley R."/>
            <person name="Haridas S."/>
            <person name="Wolfe K.H."/>
            <person name="Lopes M.R."/>
            <person name="Hittinger C.T."/>
            <person name="Goker M."/>
            <person name="Salamov A."/>
            <person name="Wisecaver J."/>
            <person name="Long T.M."/>
            <person name="Aerts A.L."/>
            <person name="Barry K."/>
            <person name="Choi C."/>
            <person name="Clum A."/>
            <person name="Coughlan A.Y."/>
            <person name="Deshpande S."/>
            <person name="Douglass A.P."/>
            <person name="Hanson S.J."/>
            <person name="Klenk H.-P."/>
            <person name="Labutti K."/>
            <person name="Lapidus A."/>
            <person name="Lindquist E."/>
            <person name="Lipzen A."/>
            <person name="Meier-Kolthoff J.P."/>
            <person name="Ohm R.A."/>
            <person name="Otillar R.P."/>
            <person name="Pangilinan J."/>
            <person name="Peng Y."/>
            <person name="Rokas A."/>
            <person name="Rosa C.A."/>
            <person name="Scheuner C."/>
            <person name="Sibirny A.A."/>
            <person name="Slot J.C."/>
            <person name="Stielow J.B."/>
            <person name="Sun H."/>
            <person name="Kurtzman C.P."/>
            <person name="Blackwell M."/>
            <person name="Grigoriev I.V."/>
            <person name="Jeffries T.W."/>
        </authorList>
    </citation>
    <scope>NUCLEOTIDE SEQUENCE [LARGE SCALE GENOMIC DNA]</scope>
    <source>
        <strain evidence="5">NRRL Y-1933</strain>
    </source>
</reference>
<keyword evidence="3" id="KW-0143">Chaperone</keyword>